<evidence type="ECO:0000313" key="1">
    <source>
        <dbReference type="EMBL" id="MCP1103344.1"/>
    </source>
</evidence>
<keyword evidence="2" id="KW-1185">Reference proteome</keyword>
<reference evidence="1 2" key="1">
    <citation type="journal article" date="2022" name="Genome Biol. Evol.">
        <title>Host diet, physiology and behaviors set the stage for Lachnospiraceae cladogenesis.</title>
        <authorList>
            <person name="Vera-Ponce De Leon A."/>
            <person name="Schneider M."/>
            <person name="Jahnes B.C."/>
            <person name="Sadowski V."/>
            <person name="Camuy-Velez L.A."/>
            <person name="Duan J."/>
            <person name="Sabree Z.L."/>
        </authorList>
    </citation>
    <scope>NUCLEOTIDE SEQUENCE [LARGE SCALE GENOMIC DNA]</scope>
    <source>
        <strain evidence="1 2">PAL113</strain>
    </source>
</reference>
<dbReference type="EMBL" id="JAMZFW010000023">
    <property type="protein sequence ID" value="MCP1103344.1"/>
    <property type="molecule type" value="Genomic_DNA"/>
</dbReference>
<comment type="caution">
    <text evidence="1">The sequence shown here is derived from an EMBL/GenBank/DDBJ whole genome shotgun (WGS) entry which is preliminary data.</text>
</comment>
<dbReference type="Proteomes" id="UP001523566">
    <property type="component" value="Unassembled WGS sequence"/>
</dbReference>
<organism evidence="1 2">
    <name type="scientific">Aequitasia blattaphilus</name>
    <dbReference type="NCBI Taxonomy" id="2949332"/>
    <lineage>
        <taxon>Bacteria</taxon>
        <taxon>Bacillati</taxon>
        <taxon>Bacillota</taxon>
        <taxon>Clostridia</taxon>
        <taxon>Lachnospirales</taxon>
        <taxon>Lachnospiraceae</taxon>
        <taxon>Aequitasia</taxon>
    </lineage>
</organism>
<dbReference type="RefSeq" id="WP_262067119.1">
    <property type="nucleotide sequence ID" value="NZ_JAMXOD010000023.1"/>
</dbReference>
<sequence length="64" mass="7235">MFWKNKKNGMSLREKIITEDDLDDDEFFLADVIDGYDSCSGVNAQRCSSDCFSTVMMPTITVLS</sequence>
<protein>
    <submittedName>
        <fullName evidence="1">Uncharacterized protein</fullName>
    </submittedName>
</protein>
<accession>A0ABT1ECG6</accession>
<name>A0ABT1ECG6_9FIRM</name>
<proteinExistence type="predicted"/>
<evidence type="ECO:0000313" key="2">
    <source>
        <dbReference type="Proteomes" id="UP001523566"/>
    </source>
</evidence>
<gene>
    <name evidence="1" type="ORF">NK125_13105</name>
</gene>